<protein>
    <submittedName>
        <fullName evidence="2">DUF2953 domain-containing protein</fullName>
    </submittedName>
</protein>
<dbReference type="EMBL" id="JBHHMI010000002">
    <property type="protein sequence ID" value="MFB5266008.1"/>
    <property type="molecule type" value="Genomic_DNA"/>
</dbReference>
<keyword evidence="1" id="KW-0812">Transmembrane</keyword>
<feature type="transmembrane region" description="Helical" evidence="1">
    <location>
        <begin position="6"/>
        <end position="24"/>
    </location>
</feature>
<dbReference type="Pfam" id="PF11167">
    <property type="entry name" value="DUF2953"/>
    <property type="match status" value="1"/>
</dbReference>
<keyword evidence="1" id="KW-0472">Membrane</keyword>
<name>A0ABV5AP91_9BACL</name>
<dbReference type="RefSeq" id="WP_375353558.1">
    <property type="nucleotide sequence ID" value="NZ_JBHHMI010000002.1"/>
</dbReference>
<keyword evidence="3" id="KW-1185">Reference proteome</keyword>
<keyword evidence="1" id="KW-1133">Transmembrane helix</keyword>
<organism evidence="2 3">
    <name type="scientific">Paenibacillus enshidis</name>
    <dbReference type="NCBI Taxonomy" id="1458439"/>
    <lineage>
        <taxon>Bacteria</taxon>
        <taxon>Bacillati</taxon>
        <taxon>Bacillota</taxon>
        <taxon>Bacilli</taxon>
        <taxon>Bacillales</taxon>
        <taxon>Paenibacillaceae</taxon>
        <taxon>Paenibacillus</taxon>
    </lineage>
</organism>
<comment type="caution">
    <text evidence="2">The sequence shown here is derived from an EMBL/GenBank/DDBJ whole genome shotgun (WGS) entry which is preliminary data.</text>
</comment>
<evidence type="ECO:0000313" key="2">
    <source>
        <dbReference type="EMBL" id="MFB5266008.1"/>
    </source>
</evidence>
<dbReference type="Proteomes" id="UP001580346">
    <property type="component" value="Unassembled WGS sequence"/>
</dbReference>
<reference evidence="2 3" key="1">
    <citation type="submission" date="2024-09" db="EMBL/GenBank/DDBJ databases">
        <title>Paenibacillus zeirhizospherea sp. nov., isolated from surface of the maize (Zea mays) roots in a horticulture field, Hungary.</title>
        <authorList>
            <person name="Marton D."/>
            <person name="Farkas M."/>
            <person name="Bedics A."/>
            <person name="Toth E."/>
            <person name="Tancsics A."/>
            <person name="Boka K."/>
            <person name="Maroti G."/>
            <person name="Kriszt B."/>
            <person name="Cserhati M."/>
        </authorList>
    </citation>
    <scope>NUCLEOTIDE SEQUENCE [LARGE SCALE GENOMIC DNA]</scope>
    <source>
        <strain evidence="2 3">KCTC 33519</strain>
    </source>
</reference>
<evidence type="ECO:0000256" key="1">
    <source>
        <dbReference type="SAM" id="Phobius"/>
    </source>
</evidence>
<dbReference type="InterPro" id="IPR021338">
    <property type="entry name" value="DUF2953"/>
</dbReference>
<sequence>MKSAVWIWIVIAALILIVLAVLLSRVKIHAEVLKQANNDYARLQVHMLYGLVRFQYELPSVVIDRFRKGIWVRLDRYVNVGEDKADKEDAVVDKSMIEEMLRNIRLLLANTVSLKQWINKTVAHITLSHLKWTTKLGVQDCSQTAVLTGAVWALKNSVVGWTTGHVRYDCVPALSVIPSWDERNYFSMNVVCSASISMAYVIISLIRLLAGILKVPGGFKTWKKVFTRKPSGHISEH</sequence>
<gene>
    <name evidence="2" type="ORF">ACE41H_04290</name>
</gene>
<feature type="transmembrane region" description="Helical" evidence="1">
    <location>
        <begin position="190"/>
        <end position="213"/>
    </location>
</feature>
<evidence type="ECO:0000313" key="3">
    <source>
        <dbReference type="Proteomes" id="UP001580346"/>
    </source>
</evidence>
<accession>A0ABV5AP91</accession>
<proteinExistence type="predicted"/>